<sequence length="26" mass="3153">MDWILLGISVIIMIYLLYVIIRPEKF</sequence>
<evidence type="ECO:0000313" key="2">
    <source>
        <dbReference type="EMBL" id="PSR24381.1"/>
    </source>
</evidence>
<keyword evidence="1" id="KW-0472">Membrane</keyword>
<keyword evidence="1" id="KW-0812">Transmembrane</keyword>
<organism evidence="2 3">
    <name type="scientific">Sulfobacillus benefaciens</name>
    <dbReference type="NCBI Taxonomy" id="453960"/>
    <lineage>
        <taxon>Bacteria</taxon>
        <taxon>Bacillati</taxon>
        <taxon>Bacillota</taxon>
        <taxon>Clostridia</taxon>
        <taxon>Eubacteriales</taxon>
        <taxon>Clostridiales Family XVII. Incertae Sedis</taxon>
        <taxon>Sulfobacillus</taxon>
    </lineage>
</organism>
<dbReference type="Pfam" id="PF09604">
    <property type="entry name" value="Potass_KdpF"/>
    <property type="match status" value="1"/>
</dbReference>
<feature type="transmembrane region" description="Helical" evidence="1">
    <location>
        <begin position="6"/>
        <end position="21"/>
    </location>
</feature>
<dbReference type="EMBL" id="PXYT01000080">
    <property type="protein sequence ID" value="PSR24381.1"/>
    <property type="molecule type" value="Genomic_DNA"/>
</dbReference>
<keyword evidence="1" id="KW-1133">Transmembrane helix</keyword>
<evidence type="ECO:0000256" key="1">
    <source>
        <dbReference type="SAM" id="Phobius"/>
    </source>
</evidence>
<evidence type="ECO:0000313" key="3">
    <source>
        <dbReference type="Proteomes" id="UP000242699"/>
    </source>
</evidence>
<dbReference type="AlphaFoldDB" id="A0A2T2WQ69"/>
<dbReference type="NCBIfam" id="TIGR02115">
    <property type="entry name" value="potass_kdpF"/>
    <property type="match status" value="1"/>
</dbReference>
<comment type="caution">
    <text evidence="2">The sequence shown here is derived from an EMBL/GenBank/DDBJ whole genome shotgun (WGS) entry which is preliminary data.</text>
</comment>
<dbReference type="GO" id="GO:0008556">
    <property type="term" value="F:P-type potassium transmembrane transporter activity"/>
    <property type="evidence" value="ECO:0007669"/>
    <property type="project" value="InterPro"/>
</dbReference>
<protein>
    <submittedName>
        <fullName evidence="2">K(+)-transporting ATPase subunit F</fullName>
    </submittedName>
</protein>
<dbReference type="InterPro" id="IPR011726">
    <property type="entry name" value="KdpF"/>
</dbReference>
<gene>
    <name evidence="2" type="primary">kdpF</name>
    <name evidence="2" type="ORF">C7B43_19145</name>
</gene>
<name>A0A2T2WQ69_9FIRM</name>
<reference evidence="2 3" key="1">
    <citation type="journal article" date="2014" name="BMC Genomics">
        <title>Comparison of environmental and isolate Sulfobacillus genomes reveals diverse carbon, sulfur, nitrogen, and hydrogen metabolisms.</title>
        <authorList>
            <person name="Justice N.B."/>
            <person name="Norman A."/>
            <person name="Brown C.T."/>
            <person name="Singh A."/>
            <person name="Thomas B.C."/>
            <person name="Banfield J.F."/>
        </authorList>
    </citation>
    <scope>NUCLEOTIDE SEQUENCE [LARGE SCALE GENOMIC DNA]</scope>
    <source>
        <strain evidence="2">AMDSBA1</strain>
    </source>
</reference>
<proteinExistence type="predicted"/>
<dbReference type="Proteomes" id="UP000242699">
    <property type="component" value="Unassembled WGS sequence"/>
</dbReference>
<dbReference type="GO" id="GO:0005886">
    <property type="term" value="C:plasma membrane"/>
    <property type="evidence" value="ECO:0007669"/>
    <property type="project" value="InterPro"/>
</dbReference>
<accession>A0A2T2WQ69</accession>